<dbReference type="GeneID" id="93863802"/>
<organism evidence="1 2">
    <name type="scientific">Thermoanaerobacterium thermosaccharolyticum (strain ATCC 7956 / DSM 571 / NCIMB 9385 / NCA 3814 / NCTC 13789 / WDCM 00135 / 2032)</name>
    <name type="common">Clostridium thermosaccharolyticum</name>
    <dbReference type="NCBI Taxonomy" id="580327"/>
    <lineage>
        <taxon>Bacteria</taxon>
        <taxon>Bacillati</taxon>
        <taxon>Bacillota</taxon>
        <taxon>Clostridia</taxon>
        <taxon>Thermoanaerobacterales</taxon>
        <taxon>Thermoanaerobacteraceae</taxon>
        <taxon>Thermoanaerobacterium</taxon>
    </lineage>
</organism>
<proteinExistence type="predicted"/>
<dbReference type="HOGENOM" id="CLU_2319209_0_0_9"/>
<dbReference type="eggNOG" id="ENOG5032WME">
    <property type="taxonomic scope" value="Bacteria"/>
</dbReference>
<sequence>MQRKRMNIESEILKRFVEVAHKYGYNVFKGQGKDNRIIIDGNTYFQFGDLRVDTETYHIVIEAESAGGVTNLVKYWYCLEKNLDIIKKAYCPFSCVSSK</sequence>
<dbReference type="EMBL" id="CP002171">
    <property type="protein sequence ID" value="ADL68478.1"/>
    <property type="molecule type" value="Genomic_DNA"/>
</dbReference>
<evidence type="ECO:0000313" key="1">
    <source>
        <dbReference type="EMBL" id="ADL68478.1"/>
    </source>
</evidence>
<reference evidence="1 2" key="1">
    <citation type="submission" date="2010-08" db="EMBL/GenBank/DDBJ databases">
        <title>Complete sequence of Thermoanaerobacterium thermosaccharolyticum DSM 571.</title>
        <authorList>
            <consortium name="US DOE Joint Genome Institute"/>
            <person name="Lucas S."/>
            <person name="Copeland A."/>
            <person name="Lapidus A."/>
            <person name="Cheng J.-F."/>
            <person name="Bruce D."/>
            <person name="Goodwin L."/>
            <person name="Pitluck S."/>
            <person name="Teshima H."/>
            <person name="Detter J.C."/>
            <person name="Han C."/>
            <person name="Tapia R."/>
            <person name="Land M."/>
            <person name="Hauser L."/>
            <person name="Chang Y.-J."/>
            <person name="Jeffries C."/>
            <person name="Kyrpides N."/>
            <person name="Ivanova N."/>
            <person name="Mikhailova N."/>
            <person name="Hemme C.L."/>
            <person name="Woyke T."/>
        </authorList>
    </citation>
    <scope>NUCLEOTIDE SEQUENCE [LARGE SCALE GENOMIC DNA]</scope>
    <source>
        <strain evidence="2">ATCC 7956 / DSM 571 / NCIMB 9385 / NCA 3814 / NCTC 13789 / WDCM 00135 / 2032</strain>
    </source>
</reference>
<dbReference type="OrthoDB" id="3078337at2"/>
<accession>D9TMJ0</accession>
<keyword evidence="2" id="KW-1185">Reference proteome</keyword>
<dbReference type="AlphaFoldDB" id="D9TMJ0"/>
<dbReference type="RefSeq" id="WP_013297447.1">
    <property type="nucleotide sequence ID" value="NC_014410.1"/>
</dbReference>
<name>D9TMJ0_THETC</name>
<dbReference type="Proteomes" id="UP000001626">
    <property type="component" value="Chromosome"/>
</dbReference>
<dbReference type="STRING" id="580327.Tthe_0944"/>
<dbReference type="KEGG" id="ttm:Tthe_0944"/>
<evidence type="ECO:0000313" key="2">
    <source>
        <dbReference type="Proteomes" id="UP000001626"/>
    </source>
</evidence>
<protein>
    <submittedName>
        <fullName evidence="1">Uncharacterized protein</fullName>
    </submittedName>
</protein>
<gene>
    <name evidence="1" type="ordered locus">Tthe_0944</name>
</gene>